<feature type="compositionally biased region" description="Low complexity" evidence="6">
    <location>
        <begin position="214"/>
        <end position="230"/>
    </location>
</feature>
<dbReference type="PRINTS" id="PR01839">
    <property type="entry name" value="RAD23PROTEIN"/>
</dbReference>
<dbReference type="PROSITE" id="PS50030">
    <property type="entry name" value="UBA"/>
    <property type="match status" value="2"/>
</dbReference>
<evidence type="ECO:0000313" key="9">
    <source>
        <dbReference type="EMBL" id="PIA15491.1"/>
    </source>
</evidence>
<dbReference type="PANTHER" id="PTHR10621">
    <property type="entry name" value="UV EXCISION REPAIR PROTEIN RAD23"/>
    <property type="match status" value="1"/>
</dbReference>
<comment type="function">
    <text evidence="5">Multiubiquitin chain receptor involved in modulation of proteasomal degradation. Involved in nucleotide excision repair.</text>
</comment>
<evidence type="ECO:0000256" key="5">
    <source>
        <dbReference type="RuleBase" id="RU367049"/>
    </source>
</evidence>
<dbReference type="PANTHER" id="PTHR10621:SF0">
    <property type="entry name" value="UV EXCISION REPAIR PROTEIN RAD23"/>
    <property type="match status" value="1"/>
</dbReference>
<keyword evidence="4 5" id="KW-0539">Nucleus</keyword>
<dbReference type="PROSITE" id="PS50053">
    <property type="entry name" value="UBIQUITIN_2"/>
    <property type="match status" value="1"/>
</dbReference>
<dbReference type="SUPFAM" id="SSF54236">
    <property type="entry name" value="Ubiquitin-like"/>
    <property type="match status" value="1"/>
</dbReference>
<keyword evidence="5" id="KW-0963">Cytoplasm</keyword>
<dbReference type="InterPro" id="IPR015360">
    <property type="entry name" value="XPC-bd"/>
</dbReference>
<feature type="domain" description="UBA" evidence="7">
    <location>
        <begin position="157"/>
        <end position="197"/>
    </location>
</feature>
<feature type="domain" description="UBA" evidence="7">
    <location>
        <begin position="358"/>
        <end position="399"/>
    </location>
</feature>
<dbReference type="InterPro" id="IPR015940">
    <property type="entry name" value="UBA"/>
</dbReference>
<dbReference type="InterPro" id="IPR004806">
    <property type="entry name" value="Rad23"/>
</dbReference>
<gene>
    <name evidence="9" type="ORF">COEREDRAFT_64236</name>
</gene>
<dbReference type="SUPFAM" id="SSF46934">
    <property type="entry name" value="UBA-like"/>
    <property type="match status" value="2"/>
</dbReference>
<dbReference type="FunFam" id="1.10.8.10:FF:000003">
    <property type="entry name" value="UV excision repair protein RAD23 homolog"/>
    <property type="match status" value="1"/>
</dbReference>
<comment type="similarity">
    <text evidence="5">Belongs to the RAD23 family.</text>
</comment>
<dbReference type="GO" id="GO:0043161">
    <property type="term" value="P:proteasome-mediated ubiquitin-dependent protein catabolic process"/>
    <property type="evidence" value="ECO:0007669"/>
    <property type="project" value="UniProtKB-UniRule"/>
</dbReference>
<dbReference type="CDD" id="cd01805">
    <property type="entry name" value="Ubl_Rad23"/>
    <property type="match status" value="1"/>
</dbReference>
<dbReference type="AlphaFoldDB" id="A0A2G5B910"/>
<dbReference type="InterPro" id="IPR009060">
    <property type="entry name" value="UBA-like_sf"/>
</dbReference>
<evidence type="ECO:0000256" key="2">
    <source>
        <dbReference type="ARBA" id="ARBA00022763"/>
    </source>
</evidence>
<evidence type="ECO:0000259" key="7">
    <source>
        <dbReference type="PROSITE" id="PS50030"/>
    </source>
</evidence>
<dbReference type="GO" id="GO:0005829">
    <property type="term" value="C:cytosol"/>
    <property type="evidence" value="ECO:0007669"/>
    <property type="project" value="TreeGrafter"/>
</dbReference>
<dbReference type="Gene3D" id="1.10.8.10">
    <property type="entry name" value="DNA helicase RuvA subunit, C-terminal domain"/>
    <property type="match status" value="2"/>
</dbReference>
<protein>
    <recommendedName>
        <fullName evidence="5">UV excision repair protein RAD23</fullName>
    </recommendedName>
</protein>
<keyword evidence="3 5" id="KW-0234">DNA repair</keyword>
<keyword evidence="10" id="KW-1185">Reference proteome</keyword>
<dbReference type="Proteomes" id="UP000242474">
    <property type="component" value="Unassembled WGS sequence"/>
</dbReference>
<dbReference type="InterPro" id="IPR000626">
    <property type="entry name" value="Ubiquitin-like_dom"/>
</dbReference>
<dbReference type="GO" id="GO:0031593">
    <property type="term" value="F:polyubiquitin modification-dependent protein binding"/>
    <property type="evidence" value="ECO:0007669"/>
    <property type="project" value="UniProtKB-UniRule"/>
</dbReference>
<dbReference type="SUPFAM" id="SSF101238">
    <property type="entry name" value="XPC-binding domain"/>
    <property type="match status" value="1"/>
</dbReference>
<comment type="subcellular location">
    <subcellularLocation>
        <location evidence="5">Nucleus</location>
    </subcellularLocation>
    <subcellularLocation>
        <location evidence="5">Cytoplasm</location>
    </subcellularLocation>
</comment>
<keyword evidence="1" id="KW-0677">Repeat</keyword>
<organism evidence="9 10">
    <name type="scientific">Coemansia reversa (strain ATCC 12441 / NRRL 1564)</name>
    <dbReference type="NCBI Taxonomy" id="763665"/>
    <lineage>
        <taxon>Eukaryota</taxon>
        <taxon>Fungi</taxon>
        <taxon>Fungi incertae sedis</taxon>
        <taxon>Zoopagomycota</taxon>
        <taxon>Kickxellomycotina</taxon>
        <taxon>Kickxellomycetes</taxon>
        <taxon>Kickxellales</taxon>
        <taxon>Kickxellaceae</taxon>
        <taxon>Coemansia</taxon>
    </lineage>
</organism>
<dbReference type="GO" id="GO:0003684">
    <property type="term" value="F:damaged DNA binding"/>
    <property type="evidence" value="ECO:0007669"/>
    <property type="project" value="UniProtKB-UniRule"/>
</dbReference>
<dbReference type="Pfam" id="PF00240">
    <property type="entry name" value="ubiquitin"/>
    <property type="match status" value="1"/>
</dbReference>
<dbReference type="GO" id="GO:0005654">
    <property type="term" value="C:nucleoplasm"/>
    <property type="evidence" value="ECO:0007669"/>
    <property type="project" value="TreeGrafter"/>
</dbReference>
<name>A0A2G5B910_COERN</name>
<evidence type="ECO:0000256" key="3">
    <source>
        <dbReference type="ARBA" id="ARBA00023204"/>
    </source>
</evidence>
<evidence type="ECO:0000256" key="1">
    <source>
        <dbReference type="ARBA" id="ARBA00022737"/>
    </source>
</evidence>
<dbReference type="OrthoDB" id="419317at2759"/>
<dbReference type="GO" id="GO:0070628">
    <property type="term" value="F:proteasome binding"/>
    <property type="evidence" value="ECO:0007669"/>
    <property type="project" value="TreeGrafter"/>
</dbReference>
<evidence type="ECO:0000313" key="10">
    <source>
        <dbReference type="Proteomes" id="UP000242474"/>
    </source>
</evidence>
<evidence type="ECO:0000256" key="4">
    <source>
        <dbReference type="ARBA" id="ARBA00023242"/>
    </source>
</evidence>
<feature type="region of interest" description="Disordered" evidence="6">
    <location>
        <begin position="82"/>
        <end position="154"/>
    </location>
</feature>
<dbReference type="GO" id="GO:0043130">
    <property type="term" value="F:ubiquitin binding"/>
    <property type="evidence" value="ECO:0007669"/>
    <property type="project" value="UniProtKB-UniRule"/>
</dbReference>
<dbReference type="Gene3D" id="1.10.10.540">
    <property type="entry name" value="XPC-binding domain"/>
    <property type="match status" value="1"/>
</dbReference>
<dbReference type="SMART" id="SM00165">
    <property type="entry name" value="UBA"/>
    <property type="match status" value="2"/>
</dbReference>
<dbReference type="InterPro" id="IPR029071">
    <property type="entry name" value="Ubiquitin-like_domsf"/>
</dbReference>
<dbReference type="CDD" id="cd14281">
    <property type="entry name" value="UBA2_Rad23_like"/>
    <property type="match status" value="1"/>
</dbReference>
<proteinExistence type="inferred from homology"/>
<sequence length="404" mass="42866">MKIKLKTLKQQEFQVDVEATDNIATVKAKIEKELKEYPAATQKLIFSGKVLLDTQTISDIKIKENDFMVLMAVKSKPGAKSNANAQVTATPAANAQPSSQVAAPAARRTGATVGSSGAEPVTPSPAARTLTSQTSSANAQPTQSGLEMGQSQTVTGEEYDSAIASMVAMGFQHSHCVAAMKAAYSNPDRAVEFLLSGIPKESLDMTDEKAADTSVSQQQQQSAGAAVEEQTGGARPQRASGNLFHRAEQQAGQQQAARQQGSGGLNLERLRAIGNSEQGRILRELARTNPNMLEQVLAQMAAQQPALLQDLNSNPEAFLQMLLGDDGAEVSQPEVGGGGGEAGEGGAGDTGAQYIQVTREEKDAIDKLVRLGFPRERAIQAYFACDKNEELAANYLFDNPEDVD</sequence>
<dbReference type="InterPro" id="IPR036353">
    <property type="entry name" value="XPC-bd_sf"/>
</dbReference>
<feature type="compositionally biased region" description="Low complexity" evidence="6">
    <location>
        <begin position="91"/>
        <end position="106"/>
    </location>
</feature>
<dbReference type="SMART" id="SM00213">
    <property type="entry name" value="UBQ"/>
    <property type="match status" value="1"/>
</dbReference>
<dbReference type="NCBIfam" id="TIGR00601">
    <property type="entry name" value="rad23"/>
    <property type="match status" value="1"/>
</dbReference>
<evidence type="ECO:0000259" key="8">
    <source>
        <dbReference type="PROSITE" id="PS50053"/>
    </source>
</evidence>
<evidence type="ECO:0000256" key="6">
    <source>
        <dbReference type="SAM" id="MobiDB-lite"/>
    </source>
</evidence>
<accession>A0A2G5B910</accession>
<reference evidence="9 10" key="1">
    <citation type="journal article" date="2015" name="Genome Biol. Evol.">
        <title>Phylogenomic analyses indicate that early fungi evolved digesting cell walls of algal ancestors of land plants.</title>
        <authorList>
            <person name="Chang Y."/>
            <person name="Wang S."/>
            <person name="Sekimoto S."/>
            <person name="Aerts A.L."/>
            <person name="Choi C."/>
            <person name="Clum A."/>
            <person name="LaButti K.M."/>
            <person name="Lindquist E.A."/>
            <person name="Yee Ngan C."/>
            <person name="Ohm R.A."/>
            <person name="Salamov A.A."/>
            <person name="Grigoriev I.V."/>
            <person name="Spatafora J.W."/>
            <person name="Berbee M.L."/>
        </authorList>
    </citation>
    <scope>NUCLEOTIDE SEQUENCE [LARGE SCALE GENOMIC DNA]</scope>
    <source>
        <strain evidence="9 10">NRRL 1564</strain>
    </source>
</reference>
<dbReference type="Pfam" id="PF00627">
    <property type="entry name" value="UBA"/>
    <property type="match status" value="2"/>
</dbReference>
<keyword evidence="2 5" id="KW-0227">DNA damage</keyword>
<dbReference type="EMBL" id="KZ303507">
    <property type="protein sequence ID" value="PIA15491.1"/>
    <property type="molecule type" value="Genomic_DNA"/>
</dbReference>
<feature type="region of interest" description="Disordered" evidence="6">
    <location>
        <begin position="206"/>
        <end position="238"/>
    </location>
</feature>
<feature type="compositionally biased region" description="Polar residues" evidence="6">
    <location>
        <begin position="129"/>
        <end position="154"/>
    </location>
</feature>
<dbReference type="FunFam" id="1.10.8.10:FF:000002">
    <property type="entry name" value="UV excision repair protein RAD23 homolog"/>
    <property type="match status" value="1"/>
</dbReference>
<dbReference type="STRING" id="763665.A0A2G5B910"/>
<dbReference type="Gene3D" id="3.10.20.90">
    <property type="entry name" value="Phosphatidylinositol 3-kinase Catalytic Subunit, Chain A, domain 1"/>
    <property type="match status" value="1"/>
</dbReference>
<feature type="domain" description="Ubiquitin-like" evidence="8">
    <location>
        <begin position="1"/>
        <end position="77"/>
    </location>
</feature>
<dbReference type="GO" id="GO:0006289">
    <property type="term" value="P:nucleotide-excision repair"/>
    <property type="evidence" value="ECO:0007669"/>
    <property type="project" value="UniProtKB-UniRule"/>
</dbReference>
<dbReference type="Pfam" id="PF09280">
    <property type="entry name" value="XPC-binding"/>
    <property type="match status" value="1"/>
</dbReference>